<dbReference type="Proteomes" id="UP001412067">
    <property type="component" value="Unassembled WGS sequence"/>
</dbReference>
<protein>
    <submittedName>
        <fullName evidence="14">Subtilisin-like protease SDD1</fullName>
    </submittedName>
</protein>
<feature type="domain" description="Inhibitor I9" evidence="12">
    <location>
        <begin position="49"/>
        <end position="104"/>
    </location>
</feature>
<feature type="domain" description="Subtilisin-like protease fibronectin type-III" evidence="13">
    <location>
        <begin position="651"/>
        <end position="750"/>
    </location>
</feature>
<comment type="caution">
    <text evidence="14">The sequence shown here is derived from an EMBL/GenBank/DDBJ whole genome shotgun (WGS) entry which is preliminary data.</text>
</comment>
<feature type="domain" description="Peptidase S8/S53" evidence="10">
    <location>
        <begin position="135"/>
        <end position="574"/>
    </location>
</feature>
<feature type="active site" description="Charge relay system" evidence="9">
    <location>
        <position position="144"/>
    </location>
</feature>
<accession>A0ABR2MNA9</accession>
<evidence type="ECO:0000256" key="9">
    <source>
        <dbReference type="PROSITE-ProRule" id="PRU01240"/>
    </source>
</evidence>
<dbReference type="InterPro" id="IPR010259">
    <property type="entry name" value="S8pro/Inhibitor_I9"/>
</dbReference>
<evidence type="ECO:0000259" key="10">
    <source>
        <dbReference type="Pfam" id="PF00082"/>
    </source>
</evidence>
<dbReference type="PRINTS" id="PR00723">
    <property type="entry name" value="SUBTILISIN"/>
</dbReference>
<gene>
    <name evidence="14" type="primary">SDD1</name>
    <name evidence="14" type="ORF">KSP40_PGU011343</name>
</gene>
<dbReference type="InterPro" id="IPR046450">
    <property type="entry name" value="PA_dom_sf"/>
</dbReference>
<dbReference type="CDD" id="cd02120">
    <property type="entry name" value="PA_subtilisin_like"/>
    <property type="match status" value="1"/>
</dbReference>
<dbReference type="InterPro" id="IPR023827">
    <property type="entry name" value="Peptidase_S8_Asp-AS"/>
</dbReference>
<dbReference type="Pfam" id="PF05922">
    <property type="entry name" value="Inhibitor_I9"/>
    <property type="match status" value="1"/>
</dbReference>
<evidence type="ECO:0000256" key="1">
    <source>
        <dbReference type="ARBA" id="ARBA00004613"/>
    </source>
</evidence>
<keyword evidence="8" id="KW-0325">Glycoprotein</keyword>
<feature type="active site" description="Charge relay system" evidence="9">
    <location>
        <position position="537"/>
    </location>
</feature>
<dbReference type="InterPro" id="IPR034197">
    <property type="entry name" value="Peptidases_S8_3"/>
</dbReference>
<sequence length="755" mass="78783">MAPSSSNYFLFIIISFICPLLLLTTAGTLTLTPTKTYIIHVAPPPSLLLTSETWHLSFFPNSYPTSLLYSYKHAASGFAARFTDDELAVVKAKPGFLRADADFIVPHATTHTPEFLGLSRWHQPAGGLWNDSYFGRGVIVAVLDTGVLPNHPSFDASGMPPPPAKWKGKCEFNVSDACNNKLIGARAFLQGIQAMGIPAATSPVDTAGHGTHTSSTAAGRFVDGASALGQAAGTAVGMAPEAHLAMYKICTEFGCAGSDILAGIDAAIEEGADVLSLSFGGSSLPFDEDPIAVGTFSAVTKGIFVSLAAGNSGPELGTLSNEAPWMLTVGASTVDRVMETSVKLGNGEEYKGKSLYQTDSISAKLLPLVYPGASGNSLAKFCFNNSLDVDVKGKIVICDRGGGMDRIQQGAVVKGAGAAGMILAAPKPDGYTTLADAHVVPACHVNFVDATKIKSYINSTSSPTATILPCGTLIGLAGELPAPTVASFSSRGMSQQSMGILKPDIIGPGVDVLAGWPALPIGPFDSPSLFNVISGTSMATPHLSGIAALLKGANPSWSAAAIKSAIMTTAENENPAGKPIANEQLESANLFARGAGHVNPSKANNPGFVYDIDPSEYVAYMCGLNYSDTQVSLVARRIVNCSSADRTSGVELNYPSFSAELKPASSRKVSRKVKNVGDGSSSYAVEIAPPTGVAVVVSPPTLTFKDRGEELSYTVEFNRDGSEQTANYTEGHLSWISSDRAISVRSPILIHLLHV</sequence>
<keyword evidence="6 9" id="KW-0378">Hydrolase</keyword>
<keyword evidence="7 9" id="KW-0720">Serine protease</keyword>
<dbReference type="InterPro" id="IPR041469">
    <property type="entry name" value="Subtilisin-like_FN3"/>
</dbReference>
<dbReference type="PROSITE" id="PS00136">
    <property type="entry name" value="SUBTILASE_ASP"/>
    <property type="match status" value="1"/>
</dbReference>
<dbReference type="CDD" id="cd04852">
    <property type="entry name" value="Peptidases_S8_3"/>
    <property type="match status" value="1"/>
</dbReference>
<keyword evidence="3" id="KW-0964">Secreted</keyword>
<evidence type="ECO:0000256" key="2">
    <source>
        <dbReference type="ARBA" id="ARBA00011073"/>
    </source>
</evidence>
<name>A0ABR2MNA9_9ASPA</name>
<evidence type="ECO:0000256" key="5">
    <source>
        <dbReference type="ARBA" id="ARBA00022729"/>
    </source>
</evidence>
<reference evidence="14 15" key="1">
    <citation type="journal article" date="2022" name="Nat. Plants">
        <title>Genomes of leafy and leafless Platanthera orchids illuminate the evolution of mycoheterotrophy.</title>
        <authorList>
            <person name="Li M.H."/>
            <person name="Liu K.W."/>
            <person name="Li Z."/>
            <person name="Lu H.C."/>
            <person name="Ye Q.L."/>
            <person name="Zhang D."/>
            <person name="Wang J.Y."/>
            <person name="Li Y.F."/>
            <person name="Zhong Z.M."/>
            <person name="Liu X."/>
            <person name="Yu X."/>
            <person name="Liu D.K."/>
            <person name="Tu X.D."/>
            <person name="Liu B."/>
            <person name="Hao Y."/>
            <person name="Liao X.Y."/>
            <person name="Jiang Y.T."/>
            <person name="Sun W.H."/>
            <person name="Chen J."/>
            <person name="Chen Y.Q."/>
            <person name="Ai Y."/>
            <person name="Zhai J.W."/>
            <person name="Wu S.S."/>
            <person name="Zhou Z."/>
            <person name="Hsiao Y.Y."/>
            <person name="Wu W.L."/>
            <person name="Chen Y.Y."/>
            <person name="Lin Y.F."/>
            <person name="Hsu J.L."/>
            <person name="Li C.Y."/>
            <person name="Wang Z.W."/>
            <person name="Zhao X."/>
            <person name="Zhong W.Y."/>
            <person name="Ma X.K."/>
            <person name="Ma L."/>
            <person name="Huang J."/>
            <person name="Chen G.Z."/>
            <person name="Huang M.Z."/>
            <person name="Huang L."/>
            <person name="Peng D.H."/>
            <person name="Luo Y.B."/>
            <person name="Zou S.Q."/>
            <person name="Chen S.P."/>
            <person name="Lan S."/>
            <person name="Tsai W.C."/>
            <person name="Van de Peer Y."/>
            <person name="Liu Z.J."/>
        </authorList>
    </citation>
    <scope>NUCLEOTIDE SEQUENCE [LARGE SCALE GENOMIC DNA]</scope>
    <source>
        <strain evidence="14">Lor288</strain>
    </source>
</reference>
<dbReference type="InterPro" id="IPR036852">
    <property type="entry name" value="Peptidase_S8/S53_dom_sf"/>
</dbReference>
<keyword evidence="4 9" id="KW-0645">Protease</keyword>
<dbReference type="PROSITE" id="PS51892">
    <property type="entry name" value="SUBTILASE"/>
    <property type="match status" value="1"/>
</dbReference>
<dbReference type="PANTHER" id="PTHR10795">
    <property type="entry name" value="PROPROTEIN CONVERTASE SUBTILISIN/KEXIN"/>
    <property type="match status" value="1"/>
</dbReference>
<dbReference type="EMBL" id="JBBWWR010000006">
    <property type="protein sequence ID" value="KAK8965652.1"/>
    <property type="molecule type" value="Genomic_DNA"/>
</dbReference>
<organism evidence="14 15">
    <name type="scientific">Platanthera guangdongensis</name>
    <dbReference type="NCBI Taxonomy" id="2320717"/>
    <lineage>
        <taxon>Eukaryota</taxon>
        <taxon>Viridiplantae</taxon>
        <taxon>Streptophyta</taxon>
        <taxon>Embryophyta</taxon>
        <taxon>Tracheophyta</taxon>
        <taxon>Spermatophyta</taxon>
        <taxon>Magnoliopsida</taxon>
        <taxon>Liliopsida</taxon>
        <taxon>Asparagales</taxon>
        <taxon>Orchidaceae</taxon>
        <taxon>Orchidoideae</taxon>
        <taxon>Orchideae</taxon>
        <taxon>Orchidinae</taxon>
        <taxon>Platanthera</taxon>
    </lineage>
</organism>
<evidence type="ECO:0000256" key="7">
    <source>
        <dbReference type="ARBA" id="ARBA00022825"/>
    </source>
</evidence>
<comment type="subcellular location">
    <subcellularLocation>
        <location evidence="1">Secreted</location>
    </subcellularLocation>
</comment>
<dbReference type="InterPro" id="IPR045051">
    <property type="entry name" value="SBT"/>
</dbReference>
<feature type="active site" description="Charge relay system" evidence="9">
    <location>
        <position position="209"/>
    </location>
</feature>
<dbReference type="Pfam" id="PF00082">
    <property type="entry name" value="Peptidase_S8"/>
    <property type="match status" value="1"/>
</dbReference>
<dbReference type="InterPro" id="IPR000209">
    <property type="entry name" value="Peptidase_S8/S53_dom"/>
</dbReference>
<dbReference type="Gene3D" id="3.30.70.80">
    <property type="entry name" value="Peptidase S8 propeptide/proteinase inhibitor I9"/>
    <property type="match status" value="1"/>
</dbReference>
<dbReference type="Gene3D" id="3.50.30.30">
    <property type="match status" value="1"/>
</dbReference>
<proteinExistence type="inferred from homology"/>
<dbReference type="Gene3D" id="2.60.40.2310">
    <property type="match status" value="1"/>
</dbReference>
<comment type="similarity">
    <text evidence="2 9">Belongs to the peptidase S8 family.</text>
</comment>
<dbReference type="InterPro" id="IPR037045">
    <property type="entry name" value="S8pro/Inhibitor_I9_sf"/>
</dbReference>
<evidence type="ECO:0000259" key="11">
    <source>
        <dbReference type="Pfam" id="PF02225"/>
    </source>
</evidence>
<dbReference type="Pfam" id="PF17766">
    <property type="entry name" value="fn3_6"/>
    <property type="match status" value="1"/>
</dbReference>
<evidence type="ECO:0000259" key="12">
    <source>
        <dbReference type="Pfam" id="PF05922"/>
    </source>
</evidence>
<keyword evidence="15" id="KW-1185">Reference proteome</keyword>
<dbReference type="Pfam" id="PF02225">
    <property type="entry name" value="PA"/>
    <property type="match status" value="1"/>
</dbReference>
<dbReference type="SUPFAM" id="SSF52743">
    <property type="entry name" value="Subtilisin-like"/>
    <property type="match status" value="1"/>
</dbReference>
<evidence type="ECO:0000256" key="8">
    <source>
        <dbReference type="ARBA" id="ARBA00023180"/>
    </source>
</evidence>
<evidence type="ECO:0000256" key="3">
    <source>
        <dbReference type="ARBA" id="ARBA00022525"/>
    </source>
</evidence>
<evidence type="ECO:0000313" key="14">
    <source>
        <dbReference type="EMBL" id="KAK8965652.1"/>
    </source>
</evidence>
<dbReference type="SUPFAM" id="SSF52025">
    <property type="entry name" value="PA domain"/>
    <property type="match status" value="1"/>
</dbReference>
<keyword evidence="5" id="KW-0732">Signal</keyword>
<evidence type="ECO:0000256" key="4">
    <source>
        <dbReference type="ARBA" id="ARBA00022670"/>
    </source>
</evidence>
<evidence type="ECO:0000313" key="15">
    <source>
        <dbReference type="Proteomes" id="UP001412067"/>
    </source>
</evidence>
<dbReference type="InterPro" id="IPR015500">
    <property type="entry name" value="Peptidase_S8_subtilisin-rel"/>
</dbReference>
<evidence type="ECO:0000259" key="13">
    <source>
        <dbReference type="Pfam" id="PF17766"/>
    </source>
</evidence>
<dbReference type="InterPro" id="IPR003137">
    <property type="entry name" value="PA_domain"/>
</dbReference>
<evidence type="ECO:0000256" key="6">
    <source>
        <dbReference type="ARBA" id="ARBA00022801"/>
    </source>
</evidence>
<feature type="domain" description="PA" evidence="11">
    <location>
        <begin position="367"/>
        <end position="452"/>
    </location>
</feature>
<dbReference type="Gene3D" id="3.40.50.200">
    <property type="entry name" value="Peptidase S8/S53 domain"/>
    <property type="match status" value="1"/>
</dbReference>